<dbReference type="PANTHER" id="PTHR22590:SF3">
    <property type="entry name" value="IQ DOMAIN-CONTAINING PROTEIN E"/>
    <property type="match status" value="1"/>
</dbReference>
<evidence type="ECO:0000256" key="2">
    <source>
        <dbReference type="SAM" id="Coils"/>
    </source>
</evidence>
<protein>
    <recommendedName>
        <fullName evidence="6">IQ domain-containing protein E</fullName>
    </recommendedName>
</protein>
<keyword evidence="1" id="KW-0677">Repeat</keyword>
<organism evidence="4 5">
    <name type="scientific">Onychostoma macrolepis</name>
    <dbReference type="NCBI Taxonomy" id="369639"/>
    <lineage>
        <taxon>Eukaryota</taxon>
        <taxon>Metazoa</taxon>
        <taxon>Chordata</taxon>
        <taxon>Craniata</taxon>
        <taxon>Vertebrata</taxon>
        <taxon>Euteleostomi</taxon>
        <taxon>Actinopterygii</taxon>
        <taxon>Neopterygii</taxon>
        <taxon>Teleostei</taxon>
        <taxon>Ostariophysi</taxon>
        <taxon>Cypriniformes</taxon>
        <taxon>Cyprinidae</taxon>
        <taxon>Acrossocheilinae</taxon>
        <taxon>Onychostoma</taxon>
    </lineage>
</organism>
<reference evidence="4 5" key="1">
    <citation type="submission" date="2020-04" db="EMBL/GenBank/DDBJ databases">
        <title>Chromosome-level genome assembly of a cyprinid fish Onychostoma macrolepis by integration of Nanopore Sequencing, Bionano and Hi-C technology.</title>
        <authorList>
            <person name="Wang D."/>
        </authorList>
    </citation>
    <scope>NUCLEOTIDE SEQUENCE [LARGE SCALE GENOMIC DNA]</scope>
    <source>
        <strain evidence="4">SWU-2019</strain>
        <tissue evidence="4">Muscle</tissue>
    </source>
</reference>
<evidence type="ECO:0000256" key="1">
    <source>
        <dbReference type="ARBA" id="ARBA00022737"/>
    </source>
</evidence>
<comment type="caution">
    <text evidence="4">The sequence shown here is derived from an EMBL/GenBank/DDBJ whole genome shotgun (WGS) entry which is preliminary data.</text>
</comment>
<feature type="region of interest" description="Disordered" evidence="3">
    <location>
        <begin position="368"/>
        <end position="408"/>
    </location>
</feature>
<sequence length="685" mass="77980">MSVVAGELVTEEEVEDLAEDSLCSSYVSDTEKKSRKKKVSGRPPPSPRSPYLNSANLHLKRAPVASWRTVKGTQLQNYKTSPAGTPKDVWLHLQNDGHGTLSKSPKGADYSVTQTSISMTSTPEYLKEALGMKKPKYSRSASNGYVPGTPDYKDKEEMYDEIIDLKKTIQSQKAESDKMKAKLRRLEEESTKKDRQIEQLLDPVKDPEYARGLVDRKTDPRSIINGLKQRVLRLEQQCKEKENALSQLQGDLKTTNMQEMKITVETYFEEVQRLQALLESTERSYKADSKNIRRQNKTLSATVLKLTNTVHHLENENQELKKELTLEEMNMMDSPACRAKGYMDWSKQRLVRRILELEKRVEQMKNLQITKVSDSQKSPDNKGTESESSNQSDSVNTEMEPSVIKENDVHLREAVKKLGKEKKELQEKLTQRDEEIKQLSAEKDTSLKEVENMLKEQIREHEGLMQTHRQEMGALTIEISRLKEKLEEERNSDQYKTQVRDSSLSLTLTEPLSSSAVVPIEKNRAAKIIQTHWRSHRLRDLVLLQSCLRGHLIRQRQLDGQSQADPRAVPAATSQSGMNAQAVQEEEVTLLQSVFRAHLKRTTLTIDRASAVTQSASSIHQKKPYLSTPPLLPRGCSQAVFTNKIQTSDLMIHQQQPEIPNTVDSDDSDDIIVSPSKPLRKRDKC</sequence>
<name>A0A7J6DI90_9TELE</name>
<keyword evidence="2" id="KW-0175">Coiled coil</keyword>
<gene>
    <name evidence="4" type="ORF">G5714_001029</name>
</gene>
<dbReference type="OrthoDB" id="2136082at2759"/>
<dbReference type="InterPro" id="IPR052318">
    <property type="entry name" value="CellDiv_DevSignal_Domain"/>
</dbReference>
<dbReference type="EMBL" id="JAAMOB010000001">
    <property type="protein sequence ID" value="KAF4118978.1"/>
    <property type="molecule type" value="Genomic_DNA"/>
</dbReference>
<dbReference type="Proteomes" id="UP000579812">
    <property type="component" value="Unassembled WGS sequence"/>
</dbReference>
<dbReference type="Pfam" id="PF00612">
    <property type="entry name" value="IQ"/>
    <property type="match status" value="1"/>
</dbReference>
<feature type="compositionally biased region" description="Polar residues" evidence="3">
    <location>
        <begin position="386"/>
        <end position="399"/>
    </location>
</feature>
<dbReference type="AlphaFoldDB" id="A0A7J6DI90"/>
<dbReference type="InterPro" id="IPR000048">
    <property type="entry name" value="IQ_motif_EF-hand-BS"/>
</dbReference>
<evidence type="ECO:0000313" key="5">
    <source>
        <dbReference type="Proteomes" id="UP000579812"/>
    </source>
</evidence>
<feature type="coiled-coil region" evidence="2">
    <location>
        <begin position="408"/>
        <end position="492"/>
    </location>
</feature>
<proteinExistence type="predicted"/>
<feature type="coiled-coil region" evidence="2">
    <location>
        <begin position="155"/>
        <end position="196"/>
    </location>
</feature>
<keyword evidence="5" id="KW-1185">Reference proteome</keyword>
<accession>A0A7J6DI90</accession>
<dbReference type="PANTHER" id="PTHR22590">
    <property type="entry name" value="MYOSIN MOTOR DOMAIN-CONTAINING PROTEIN"/>
    <property type="match status" value="1"/>
</dbReference>
<feature type="region of interest" description="Disordered" evidence="3">
    <location>
        <begin position="659"/>
        <end position="685"/>
    </location>
</feature>
<feature type="region of interest" description="Disordered" evidence="3">
    <location>
        <begin position="19"/>
        <end position="55"/>
    </location>
</feature>
<dbReference type="PROSITE" id="PS50096">
    <property type="entry name" value="IQ"/>
    <property type="match status" value="1"/>
</dbReference>
<evidence type="ECO:0008006" key="6">
    <source>
        <dbReference type="Google" id="ProtNLM"/>
    </source>
</evidence>
<evidence type="ECO:0000313" key="4">
    <source>
        <dbReference type="EMBL" id="KAF4118978.1"/>
    </source>
</evidence>
<evidence type="ECO:0000256" key="3">
    <source>
        <dbReference type="SAM" id="MobiDB-lite"/>
    </source>
</evidence>
<feature type="coiled-coil region" evidence="2">
    <location>
        <begin position="224"/>
        <end position="367"/>
    </location>
</feature>